<protein>
    <submittedName>
        <fullName evidence="5">FAD-dependent monooxygenase</fullName>
    </submittedName>
</protein>
<dbReference type="RefSeq" id="WP_252446356.1">
    <property type="nucleotide sequence ID" value="NZ_JAGSOV010000094.1"/>
</dbReference>
<evidence type="ECO:0000256" key="2">
    <source>
        <dbReference type="ARBA" id="ARBA00022630"/>
    </source>
</evidence>
<dbReference type="InterPro" id="IPR050641">
    <property type="entry name" value="RIFMO-like"/>
</dbReference>
<dbReference type="Gene3D" id="3.40.30.120">
    <property type="match status" value="1"/>
</dbReference>
<comment type="caution">
    <text evidence="5">The sequence shown here is derived from an EMBL/GenBank/DDBJ whole genome shotgun (WGS) entry which is preliminary data.</text>
</comment>
<dbReference type="InterPro" id="IPR036188">
    <property type="entry name" value="FAD/NAD-bd_sf"/>
</dbReference>
<proteinExistence type="predicted"/>
<evidence type="ECO:0000313" key="6">
    <source>
        <dbReference type="Proteomes" id="UP001165283"/>
    </source>
</evidence>
<dbReference type="PANTHER" id="PTHR43004:SF19">
    <property type="entry name" value="BINDING MONOOXYGENASE, PUTATIVE (JCVI)-RELATED"/>
    <property type="match status" value="1"/>
</dbReference>
<dbReference type="SUPFAM" id="SSF51905">
    <property type="entry name" value="FAD/NAD(P)-binding domain"/>
    <property type="match status" value="1"/>
</dbReference>
<dbReference type="Gene3D" id="3.30.70.2450">
    <property type="match status" value="1"/>
</dbReference>
<keyword evidence="5" id="KW-0503">Monooxygenase</keyword>
<dbReference type="PANTHER" id="PTHR43004">
    <property type="entry name" value="TRK SYSTEM POTASSIUM UPTAKE PROTEIN"/>
    <property type="match status" value="1"/>
</dbReference>
<sequence>MNTETETQVVIVGAGPVGLMLAAELRLAGVETVVLERLEMPSPHSKALGVHARTLEQLAMRGLVDPFLAGGIPVPAWHFGFLSQRLDLTRLDTPYPFMLAFPQHRTEAVLLERALALGARIRRGRSVTGLTQDDDEVRVVTESGETWRAGWVIGADGAGSTVRQTAGIEFPGTDADTYAYLGDAHADSPPPPGYGVLNERGALIVAPLPGGRFRFTGFDPEHQDSPRRDLTIDELQETVRRISGTDFDIRDPAWLTRFGNATRVAATYRRRRVLLAGDAAHMHFPAGGVGLNLGLQDAMNLGWKLAAVVQGRADAGLLDTYHDERHPWAEDVAEHTLAQTALIRATTPTGLALRQVLSDLITDLPDLSLKLARRLAGLDVHYGRTDQHRLVGARVTATGDALLDGRAALVGSPGHAMIEQAATAGIPVQPLTVDASAAVIRPDGYVWWATDDPDDDLPDLVGRFGGH</sequence>
<keyword evidence="2" id="KW-0285">Flavoprotein</keyword>
<dbReference type="Gene3D" id="3.50.50.60">
    <property type="entry name" value="FAD/NAD(P)-binding domain"/>
    <property type="match status" value="1"/>
</dbReference>
<evidence type="ECO:0000256" key="1">
    <source>
        <dbReference type="ARBA" id="ARBA00001974"/>
    </source>
</evidence>
<evidence type="ECO:0000259" key="4">
    <source>
        <dbReference type="Pfam" id="PF01494"/>
    </source>
</evidence>
<dbReference type="PRINTS" id="PR00420">
    <property type="entry name" value="RNGMNOXGNASE"/>
</dbReference>
<accession>A0ABT1ACM3</accession>
<feature type="domain" description="FAD-binding" evidence="4">
    <location>
        <begin position="6"/>
        <end position="335"/>
    </location>
</feature>
<reference evidence="5" key="1">
    <citation type="submission" date="2021-04" db="EMBL/GenBank/DDBJ databases">
        <title>Pseudonocardia sp. nov., isolated from sandy soil of mangrove forest.</title>
        <authorList>
            <person name="Zan Z."/>
            <person name="Huang R."/>
            <person name="Liu W."/>
        </authorList>
    </citation>
    <scope>NUCLEOTIDE SEQUENCE</scope>
    <source>
        <strain evidence="5">S2-4</strain>
    </source>
</reference>
<evidence type="ECO:0000313" key="5">
    <source>
        <dbReference type="EMBL" id="MCO1660819.1"/>
    </source>
</evidence>
<dbReference type="GO" id="GO:0004497">
    <property type="term" value="F:monooxygenase activity"/>
    <property type="evidence" value="ECO:0007669"/>
    <property type="project" value="UniProtKB-KW"/>
</dbReference>
<dbReference type="EMBL" id="JAGSOV010000094">
    <property type="protein sequence ID" value="MCO1660819.1"/>
    <property type="molecule type" value="Genomic_DNA"/>
</dbReference>
<evidence type="ECO:0000256" key="3">
    <source>
        <dbReference type="ARBA" id="ARBA00022827"/>
    </source>
</evidence>
<keyword evidence="6" id="KW-1185">Reference proteome</keyword>
<comment type="cofactor">
    <cofactor evidence="1">
        <name>FAD</name>
        <dbReference type="ChEBI" id="CHEBI:57692"/>
    </cofactor>
</comment>
<name>A0ABT1ACM3_9PSEU</name>
<keyword evidence="3" id="KW-0274">FAD</keyword>
<dbReference type="InterPro" id="IPR002938">
    <property type="entry name" value="FAD-bd"/>
</dbReference>
<gene>
    <name evidence="5" type="ORF">KDL28_37810</name>
</gene>
<organism evidence="5 6">
    <name type="scientific">Pseudonocardia humida</name>
    <dbReference type="NCBI Taxonomy" id="2800819"/>
    <lineage>
        <taxon>Bacteria</taxon>
        <taxon>Bacillati</taxon>
        <taxon>Actinomycetota</taxon>
        <taxon>Actinomycetes</taxon>
        <taxon>Pseudonocardiales</taxon>
        <taxon>Pseudonocardiaceae</taxon>
        <taxon>Pseudonocardia</taxon>
    </lineage>
</organism>
<dbReference type="Proteomes" id="UP001165283">
    <property type="component" value="Unassembled WGS sequence"/>
</dbReference>
<dbReference type="Pfam" id="PF01494">
    <property type="entry name" value="FAD_binding_3"/>
    <property type="match status" value="1"/>
</dbReference>
<keyword evidence="5" id="KW-0560">Oxidoreductase</keyword>